<proteinExistence type="predicted"/>
<gene>
    <name evidence="2" type="ORF">DdX_06262</name>
</gene>
<protein>
    <submittedName>
        <fullName evidence="2">Uncharacterized protein</fullName>
    </submittedName>
</protein>
<dbReference type="SUPFAM" id="SSF53649">
    <property type="entry name" value="Alkaline phosphatase-like"/>
    <property type="match status" value="1"/>
</dbReference>
<dbReference type="PANTHER" id="PTHR10974:SF75">
    <property type="entry name" value="SULFATASE DOMAIN-CONTAINING PROTEIN"/>
    <property type="match status" value="1"/>
</dbReference>
<dbReference type="PANTHER" id="PTHR10974">
    <property type="entry name" value="FI08016P-RELATED"/>
    <property type="match status" value="1"/>
</dbReference>
<dbReference type="Gene3D" id="3.40.720.10">
    <property type="entry name" value="Alkaline Phosphatase, subunit A"/>
    <property type="match status" value="1"/>
</dbReference>
<organism evidence="2 3">
    <name type="scientific">Ditylenchus destructor</name>
    <dbReference type="NCBI Taxonomy" id="166010"/>
    <lineage>
        <taxon>Eukaryota</taxon>
        <taxon>Metazoa</taxon>
        <taxon>Ecdysozoa</taxon>
        <taxon>Nematoda</taxon>
        <taxon>Chromadorea</taxon>
        <taxon>Rhabditida</taxon>
        <taxon>Tylenchina</taxon>
        <taxon>Tylenchomorpha</taxon>
        <taxon>Sphaerularioidea</taxon>
        <taxon>Anguinidae</taxon>
        <taxon>Anguininae</taxon>
        <taxon>Ditylenchus</taxon>
    </lineage>
</organism>
<keyword evidence="1" id="KW-1133">Transmembrane helix</keyword>
<evidence type="ECO:0000313" key="3">
    <source>
        <dbReference type="Proteomes" id="UP001201812"/>
    </source>
</evidence>
<dbReference type="GO" id="GO:0005615">
    <property type="term" value="C:extracellular space"/>
    <property type="evidence" value="ECO:0007669"/>
    <property type="project" value="TreeGrafter"/>
</dbReference>
<dbReference type="InterPro" id="IPR004245">
    <property type="entry name" value="DUF229"/>
</dbReference>
<keyword evidence="1" id="KW-0812">Transmembrane</keyword>
<dbReference type="Pfam" id="PF02995">
    <property type="entry name" value="DUF229"/>
    <property type="match status" value="2"/>
</dbReference>
<comment type="caution">
    <text evidence="2">The sequence shown here is derived from an EMBL/GenBank/DDBJ whole genome shotgun (WGS) entry which is preliminary data.</text>
</comment>
<dbReference type="EMBL" id="JAKKPZ010000007">
    <property type="protein sequence ID" value="KAI1719135.1"/>
    <property type="molecule type" value="Genomic_DNA"/>
</dbReference>
<name>A0AAD4NAF7_9BILA</name>
<dbReference type="AlphaFoldDB" id="A0AAD4NAF7"/>
<evidence type="ECO:0000313" key="2">
    <source>
        <dbReference type="EMBL" id="KAI1719135.1"/>
    </source>
</evidence>
<sequence length="713" mass="82002">MARPVIQTCPTCAGSGIKQWQYHSNGSSSSSLSSLVLPSHPQRPSSAMRSATRRLLCLSTCLSVALFLLGLYILMDKELYTTTTISSRITQQQADYYGHMNEGIRGGRTEDEPQLAEPQIIDRRNLLFASESTIKTPEPWKCRLTDKNPWDRDVLPYLNPSDKGPLANCSPSFIEMTKLSVPPDSQILSVRKEFLDNITSCQYRCLGVALGNHSPWLTFDRIARPACDAFEMECSLKNTTQIYKNLYYQIYRPSNYKETRRSKSNNLKYEEGAEANESQQQNSFLNKQKRKPAEFIQSKTKSQAGFGLHLLVLDSVSRSQFFRSMQKTEYLLREEFEAIPFEYLNKVGENSQPNGYAFLMGKQIKTIPPKPHTHLLEYFRQFIELYSDVRMKFSMTWMTDLGHDSTNTLYHSDDQFYTLMRDLKPKLEDSFLFVMGDHGNRMDPLSGTNAGVKEDNNPALFIILPKKLRRNWRLRAILEENSRQLVSHYDVYATMVAIARSSHIWTESAWESNWPYPQMKDLPRMHGSSLLHQLKKPRSCPSLRIPFDYCQCEWNVMVVDSSESDLIRKLGEICVANLNSQLAAWNLTDRCANLRLKDDFKIEIEELNERPQRNDSLIDAPINSTSLNQPNQTSAIFRIIFQTLPGGGQFWAYVEADFEPVVLKDDIQKRVLKSARIVSDHIARMNPYASQTDCATDFPQVQPYCYCKEIDKH</sequence>
<dbReference type="Proteomes" id="UP001201812">
    <property type="component" value="Unassembled WGS sequence"/>
</dbReference>
<reference evidence="2" key="1">
    <citation type="submission" date="2022-01" db="EMBL/GenBank/DDBJ databases">
        <title>Genome Sequence Resource for Two Populations of Ditylenchus destructor, the Migratory Endoparasitic Phytonematode.</title>
        <authorList>
            <person name="Zhang H."/>
            <person name="Lin R."/>
            <person name="Xie B."/>
        </authorList>
    </citation>
    <scope>NUCLEOTIDE SEQUENCE</scope>
    <source>
        <strain evidence="2">BazhouSP</strain>
    </source>
</reference>
<keyword evidence="3" id="KW-1185">Reference proteome</keyword>
<keyword evidence="1" id="KW-0472">Membrane</keyword>
<feature type="transmembrane region" description="Helical" evidence="1">
    <location>
        <begin position="55"/>
        <end position="75"/>
    </location>
</feature>
<accession>A0AAD4NAF7</accession>
<evidence type="ECO:0000256" key="1">
    <source>
        <dbReference type="SAM" id="Phobius"/>
    </source>
</evidence>
<dbReference type="InterPro" id="IPR017850">
    <property type="entry name" value="Alkaline_phosphatase_core_sf"/>
</dbReference>